<dbReference type="InterPro" id="IPR018973">
    <property type="entry name" value="MZB"/>
</dbReference>
<keyword evidence="2" id="KW-0067">ATP-binding</keyword>
<proteinExistence type="predicted"/>
<feature type="compositionally biased region" description="Basic and acidic residues" evidence="3">
    <location>
        <begin position="347"/>
        <end position="361"/>
    </location>
</feature>
<dbReference type="GO" id="GO:0005524">
    <property type="term" value="F:ATP binding"/>
    <property type="evidence" value="ECO:0007669"/>
    <property type="project" value="UniProtKB-KW"/>
</dbReference>
<dbReference type="SMART" id="SM00487">
    <property type="entry name" value="DEXDc"/>
    <property type="match status" value="1"/>
</dbReference>
<dbReference type="Proteomes" id="UP000677913">
    <property type="component" value="Unassembled WGS sequence"/>
</dbReference>
<dbReference type="Pfam" id="PF00271">
    <property type="entry name" value="Helicase_C"/>
    <property type="match status" value="1"/>
</dbReference>
<keyword evidence="1" id="KW-0547">Nucleotide-binding</keyword>
<accession>A0A8J7WKZ7</accession>
<dbReference type="EMBL" id="JAGSXH010000015">
    <property type="protein sequence ID" value="MBS2962780.1"/>
    <property type="molecule type" value="Genomic_DNA"/>
</dbReference>
<dbReference type="AlphaFoldDB" id="A0A8J7WKZ7"/>
<evidence type="ECO:0000256" key="3">
    <source>
        <dbReference type="SAM" id="MobiDB-lite"/>
    </source>
</evidence>
<evidence type="ECO:0000313" key="7">
    <source>
        <dbReference type="Proteomes" id="UP000677913"/>
    </source>
</evidence>
<dbReference type="InterPro" id="IPR001650">
    <property type="entry name" value="Helicase_C-like"/>
</dbReference>
<organism evidence="6 7">
    <name type="scientific">Actinocrinis puniceicyclus</name>
    <dbReference type="NCBI Taxonomy" id="977794"/>
    <lineage>
        <taxon>Bacteria</taxon>
        <taxon>Bacillati</taxon>
        <taxon>Actinomycetota</taxon>
        <taxon>Actinomycetes</taxon>
        <taxon>Catenulisporales</taxon>
        <taxon>Actinospicaceae</taxon>
        <taxon>Actinocrinis</taxon>
    </lineage>
</organism>
<gene>
    <name evidence="6" type="ORF">KGA66_06985</name>
</gene>
<comment type="caution">
    <text evidence="6">The sequence shown here is derived from an EMBL/GenBank/DDBJ whole genome shotgun (WGS) entry which is preliminary data.</text>
</comment>
<feature type="region of interest" description="Disordered" evidence="3">
    <location>
        <begin position="330"/>
        <end position="363"/>
    </location>
</feature>
<dbReference type="GO" id="GO:0043138">
    <property type="term" value="F:3'-5' DNA helicase activity"/>
    <property type="evidence" value="ECO:0007669"/>
    <property type="project" value="TreeGrafter"/>
</dbReference>
<evidence type="ECO:0000259" key="5">
    <source>
        <dbReference type="PROSITE" id="PS51194"/>
    </source>
</evidence>
<feature type="domain" description="Helicase C-terminal" evidence="5">
    <location>
        <begin position="300"/>
        <end position="479"/>
    </location>
</feature>
<dbReference type="GO" id="GO:0006289">
    <property type="term" value="P:nucleotide-excision repair"/>
    <property type="evidence" value="ECO:0007669"/>
    <property type="project" value="TreeGrafter"/>
</dbReference>
<name>A0A8J7WKZ7_9ACTN</name>
<protein>
    <submittedName>
        <fullName evidence="6">DUF1998 domain-containing protein</fullName>
    </submittedName>
</protein>
<dbReference type="Pfam" id="PF00270">
    <property type="entry name" value="DEAD"/>
    <property type="match status" value="1"/>
</dbReference>
<dbReference type="InterPro" id="IPR011545">
    <property type="entry name" value="DEAD/DEAH_box_helicase_dom"/>
</dbReference>
<dbReference type="PANTHER" id="PTHR47957">
    <property type="entry name" value="ATP-DEPENDENT HELICASE HRQ1"/>
    <property type="match status" value="1"/>
</dbReference>
<evidence type="ECO:0000313" key="6">
    <source>
        <dbReference type="EMBL" id="MBS2962780.1"/>
    </source>
</evidence>
<dbReference type="InterPro" id="IPR055227">
    <property type="entry name" value="HRQ1_WHD"/>
</dbReference>
<feature type="domain" description="Helicase ATP-binding" evidence="4">
    <location>
        <begin position="70"/>
        <end position="259"/>
    </location>
</feature>
<evidence type="ECO:0000256" key="2">
    <source>
        <dbReference type="ARBA" id="ARBA00022840"/>
    </source>
</evidence>
<dbReference type="Pfam" id="PF09369">
    <property type="entry name" value="MZB"/>
    <property type="match status" value="1"/>
</dbReference>
<dbReference type="SUPFAM" id="SSF52540">
    <property type="entry name" value="P-loop containing nucleoside triphosphate hydrolases"/>
    <property type="match status" value="1"/>
</dbReference>
<keyword evidence="7" id="KW-1185">Reference proteome</keyword>
<dbReference type="RefSeq" id="WP_211465823.1">
    <property type="nucleotide sequence ID" value="NZ_JAGSXH010000015.1"/>
</dbReference>
<dbReference type="InterPro" id="IPR027417">
    <property type="entry name" value="P-loop_NTPase"/>
</dbReference>
<evidence type="ECO:0000256" key="1">
    <source>
        <dbReference type="ARBA" id="ARBA00022741"/>
    </source>
</evidence>
<sequence>MPRTKSAEEILRRLVSVSGAERADAMTHVERVPARPARHADWPGWADQRAVERFRALGIGRPWEHQVAAAELLHAGRNVVQATGTASGKSLGYLLPLLTDLLDGTSDLHGRPVQVPRRATALYLAPTKALAADQARRIRQLNLPLAPAACLDGDTTPEERRWIRDYGVLALTNPDLVHYTLLPDHRRWAPFLRRLKYVVIDECHAYRGVLGSHVAAVIRRLRRVCAHYGANPVFALASATTAEPRAAAERLIGMPVEPITEDGSPHGEVLFALWEPPLTDRRGEAGAPVRRSAVAECAGLLADLVRDEVRTVAFVRSRRGAELVSLIARQQADRSGGGTHTPAVQRAETEHTGELGRDTAPAKRSAANRIAAYRAGYLREDRRALEADLLSGRLLGVAATNALELGIDLAGLDAVLLAGYPGTRSSVWQQAGRAGRSGRDALAILVARDDPLDTYLVHHPEALFGKSVESTVLNPSNPYVLWSHLCAAAAELPLTAADLDLFGPTAGALAAELSRTGWLRARQGGWYWTRPERAADLTDLRGSGGTPVRIVEAATGRLLGQVDAAAAHTTVHEGAVYLHQGETYVVESLDLNDAIAVVKAKDPGYSTHARDTSVLRITAQERFEDWGRHVRLAFGAVEVTSQVVGYLRRDSATGAVLGEEPLKLPARTLATKAVWWTVAPSALAEAALAAPDVPGAAHAAEHAAIGLLPLFAECDRWDIGGLSTGCHPDTGLPTVFVHDGLPGGGGFAERGYHQARAWLTATRDAIAACECPAGCPSCVQSPKCGNGNQPLDKPGAIRLLGVLLGDR</sequence>
<dbReference type="CDD" id="cd17923">
    <property type="entry name" value="DEXHc_Hrq1-like"/>
    <property type="match status" value="1"/>
</dbReference>
<dbReference type="Pfam" id="PF22982">
    <property type="entry name" value="WHD_HRQ1"/>
    <property type="match status" value="1"/>
</dbReference>
<dbReference type="PROSITE" id="PS51192">
    <property type="entry name" value="HELICASE_ATP_BIND_1"/>
    <property type="match status" value="1"/>
</dbReference>
<reference evidence="6" key="1">
    <citation type="submission" date="2021-04" db="EMBL/GenBank/DDBJ databases">
        <title>Genome based classification of Actinospica acidithermotolerans sp. nov., an actinobacterium isolated from an Indonesian hot spring.</title>
        <authorList>
            <person name="Kusuma A.B."/>
            <person name="Putra K.E."/>
            <person name="Nafisah S."/>
            <person name="Loh J."/>
            <person name="Nouioui I."/>
            <person name="Goodfellow M."/>
        </authorList>
    </citation>
    <scope>NUCLEOTIDE SEQUENCE</scope>
    <source>
        <strain evidence="6">DSM 45618</strain>
    </source>
</reference>
<dbReference type="InterPro" id="IPR014001">
    <property type="entry name" value="Helicase_ATP-bd"/>
</dbReference>
<dbReference type="GO" id="GO:0036297">
    <property type="term" value="P:interstrand cross-link repair"/>
    <property type="evidence" value="ECO:0007669"/>
    <property type="project" value="TreeGrafter"/>
</dbReference>
<dbReference type="SMART" id="SM00490">
    <property type="entry name" value="HELICc"/>
    <property type="match status" value="1"/>
</dbReference>
<dbReference type="PROSITE" id="PS51194">
    <property type="entry name" value="HELICASE_CTER"/>
    <property type="match status" value="1"/>
</dbReference>
<dbReference type="PANTHER" id="PTHR47957:SF3">
    <property type="entry name" value="ATP-DEPENDENT HELICASE HRQ1"/>
    <property type="match status" value="1"/>
</dbReference>
<dbReference type="CDD" id="cd18797">
    <property type="entry name" value="SF2_C_Hrq"/>
    <property type="match status" value="1"/>
</dbReference>
<evidence type="ECO:0000259" key="4">
    <source>
        <dbReference type="PROSITE" id="PS51192"/>
    </source>
</evidence>
<dbReference type="GO" id="GO:0003676">
    <property type="term" value="F:nucleic acid binding"/>
    <property type="evidence" value="ECO:0007669"/>
    <property type="project" value="InterPro"/>
</dbReference>
<dbReference type="Gene3D" id="3.40.50.300">
    <property type="entry name" value="P-loop containing nucleotide triphosphate hydrolases"/>
    <property type="match status" value="2"/>
</dbReference>